<evidence type="ECO:0000256" key="1">
    <source>
        <dbReference type="SAM" id="Phobius"/>
    </source>
</evidence>
<dbReference type="SUPFAM" id="SSF52317">
    <property type="entry name" value="Class I glutamine amidotransferase-like"/>
    <property type="match status" value="1"/>
</dbReference>
<comment type="caution">
    <text evidence="2">The sequence shown here is derived from an EMBL/GenBank/DDBJ whole genome shotgun (WGS) entry which is preliminary data.</text>
</comment>
<dbReference type="EMBL" id="JACBXS010000012">
    <property type="protein sequence ID" value="NYS24879.1"/>
    <property type="molecule type" value="Genomic_DNA"/>
</dbReference>
<feature type="transmembrane region" description="Helical" evidence="1">
    <location>
        <begin position="663"/>
        <end position="685"/>
    </location>
</feature>
<organism evidence="2 3">
    <name type="scientific">Rhabdonatronobacter sediminivivens</name>
    <dbReference type="NCBI Taxonomy" id="2743469"/>
    <lineage>
        <taxon>Bacteria</taxon>
        <taxon>Pseudomonadati</taxon>
        <taxon>Pseudomonadota</taxon>
        <taxon>Alphaproteobacteria</taxon>
        <taxon>Rhodobacterales</taxon>
        <taxon>Paracoccaceae</taxon>
        <taxon>Rhabdonatronobacter</taxon>
    </lineage>
</organism>
<dbReference type="PANTHER" id="PTHR37947">
    <property type="entry name" value="BLL2462 PROTEIN"/>
    <property type="match status" value="1"/>
</dbReference>
<name>A0A7Z0HYX7_9RHOB</name>
<evidence type="ECO:0000313" key="2">
    <source>
        <dbReference type="EMBL" id="NYS24879.1"/>
    </source>
</evidence>
<keyword evidence="1" id="KW-0812">Transmembrane</keyword>
<dbReference type="RefSeq" id="WP_179905581.1">
    <property type="nucleotide sequence ID" value="NZ_JACBXS010000012.1"/>
</dbReference>
<dbReference type="Gene3D" id="3.40.50.880">
    <property type="match status" value="1"/>
</dbReference>
<dbReference type="AlphaFoldDB" id="A0A7Z0HYX7"/>
<dbReference type="Proteomes" id="UP000529417">
    <property type="component" value="Unassembled WGS sequence"/>
</dbReference>
<proteinExistence type="predicted"/>
<dbReference type="InterPro" id="IPR029062">
    <property type="entry name" value="Class_I_gatase-like"/>
</dbReference>
<sequence length="690" mass="75226">MSGAQIILDPLVPLLVLGAAGVLALVMVGLALWRGLPGWWLRGLGAVALLAALANPSLQTEERDPLPDVALVVVDDTASNRIGPRAEQTEAALTHLSDRIGALDNTDLRIARVPDGARNEGTRLKTVLAEALSDIPRDRLSGVFAISDGQVHDPGTDVQMDAPFHLLKTGEADDWDRRLIVRNAPAYAILGEPVTLTLRVEDQGAVPASAGDTADLSYSINGEDTRRARVPVGEDMEIRLTLDQGGMNVLQFELDPAEGELTDRNNAAVVQINGLRDRLSVLLVSGEPNAGQRTWRNLLRSDPSVDLVHFTILRPPEKQDGVPVNELSLIAFPTRELFIDKIDEFDLIIFDRYKRRGILPNAYFDNIRRYVDQGGALLVVGGPELAGADSIWRSPLGQVFPAHPTSRVIERGFWPQISDLGQRHPVTAGLERHAPGAEGEGPGWGRWYRQIELERDTGQVVMEGADGAPLLVLDRVGAGRLALLASDQAWLWDRGHEGGGPQLEMLRRLAHWMMGEPDLEEETLTATAEGQRMTVTRRTLDDEVAPVTVTDPEGAETVLELAQEEPGLYRATWEAPEIGLYRLSDGVLDAVVALGPSAPREFEETIATREVLQPLVQATRGGVARIEDGLPDLRQVREGRAAAGRGWMGLTPREAYVTTDLRVAALLPGWAWLLLAAGFALGAWLREGRW</sequence>
<evidence type="ECO:0008006" key="4">
    <source>
        <dbReference type="Google" id="ProtNLM"/>
    </source>
</evidence>
<reference evidence="2 3" key="1">
    <citation type="journal article" date="2000" name="Arch. Microbiol.">
        <title>Rhodobaca bogoriensis gen. nov. and sp. nov., an alkaliphilic purple nonsulfur bacterium from African Rift Valley soda lakes.</title>
        <authorList>
            <person name="Milford A.D."/>
            <person name="Achenbach L.A."/>
            <person name="Jung D.O."/>
            <person name="Madigan M.T."/>
        </authorList>
    </citation>
    <scope>NUCLEOTIDE SEQUENCE [LARGE SCALE GENOMIC DNA]</scope>
    <source>
        <strain evidence="2 3">2376</strain>
    </source>
</reference>
<dbReference type="PANTHER" id="PTHR37947:SF1">
    <property type="entry name" value="BLL2462 PROTEIN"/>
    <property type="match status" value="1"/>
</dbReference>
<keyword evidence="1" id="KW-1133">Transmembrane helix</keyword>
<keyword evidence="3" id="KW-1185">Reference proteome</keyword>
<evidence type="ECO:0000313" key="3">
    <source>
        <dbReference type="Proteomes" id="UP000529417"/>
    </source>
</evidence>
<protein>
    <recommendedName>
        <fullName evidence="4">Glutamine amidotransferase</fullName>
    </recommendedName>
</protein>
<feature type="transmembrane region" description="Helical" evidence="1">
    <location>
        <begin position="12"/>
        <end position="33"/>
    </location>
</feature>
<accession>A0A7Z0HYX7</accession>
<keyword evidence="1" id="KW-0472">Membrane</keyword>
<gene>
    <name evidence="2" type="ORF">HUK65_07710</name>
</gene>